<reference evidence="2 3" key="1">
    <citation type="journal article" date="2016" name="Genome Biol. Evol.">
        <title>Comparative Genomic Analyses of the Moraxella catarrhalis Serosensitive and Seroresistant Lineages Demonstrate Their Independent Evolution.</title>
        <authorList>
            <person name="Earl J.P."/>
            <person name="de Vries S.P."/>
            <person name="Ahmed A."/>
            <person name="Powell E."/>
            <person name="Schultz M.P."/>
            <person name="Hermans P.W."/>
            <person name="Hill D.J."/>
            <person name="Zhou Z."/>
            <person name="Constantinidou C.I."/>
            <person name="Hu F.Z."/>
            <person name="Bootsma H.J."/>
            <person name="Ehrlich G.D."/>
        </authorList>
    </citation>
    <scope>NUCLEOTIDE SEQUENCE [LARGE SCALE GENOMIC DNA]</scope>
    <source>
        <strain evidence="2 3">Z7542</strain>
    </source>
</reference>
<evidence type="ECO:0000259" key="1">
    <source>
        <dbReference type="Pfam" id="PF03781"/>
    </source>
</evidence>
<feature type="domain" description="Sulfatase-modifying factor enzyme-like" evidence="1">
    <location>
        <begin position="45"/>
        <end position="277"/>
    </location>
</feature>
<dbReference type="PANTHER" id="PTHR23150:SF19">
    <property type="entry name" value="FORMYLGLYCINE-GENERATING ENZYME"/>
    <property type="match status" value="1"/>
</dbReference>
<dbReference type="PANTHER" id="PTHR23150">
    <property type="entry name" value="SULFATASE MODIFYING FACTOR 1, 2"/>
    <property type="match status" value="1"/>
</dbReference>
<dbReference type="InterPro" id="IPR016187">
    <property type="entry name" value="CTDL_fold"/>
</dbReference>
<dbReference type="Gene3D" id="3.90.1580.10">
    <property type="entry name" value="paralog of FGE (formylglycine-generating enzyme)"/>
    <property type="match status" value="1"/>
</dbReference>
<dbReference type="InterPro" id="IPR005532">
    <property type="entry name" value="SUMF_dom"/>
</dbReference>
<dbReference type="InterPro" id="IPR051043">
    <property type="entry name" value="Sulfatase_Mod_Factor_Kinase"/>
</dbReference>
<accession>A0A198UN98</accession>
<dbReference type="GO" id="GO:0120147">
    <property type="term" value="F:formylglycine-generating oxidase activity"/>
    <property type="evidence" value="ECO:0007669"/>
    <property type="project" value="TreeGrafter"/>
</dbReference>
<dbReference type="Pfam" id="PF03781">
    <property type="entry name" value="FGE-sulfatase"/>
    <property type="match status" value="1"/>
</dbReference>
<evidence type="ECO:0000313" key="3">
    <source>
        <dbReference type="Proteomes" id="UP000078228"/>
    </source>
</evidence>
<dbReference type="EMBL" id="LXHC01000005">
    <property type="protein sequence ID" value="OAU97764.1"/>
    <property type="molecule type" value="Genomic_DNA"/>
</dbReference>
<dbReference type="Proteomes" id="UP000078228">
    <property type="component" value="Unassembled WGS sequence"/>
</dbReference>
<comment type="caution">
    <text evidence="2">The sequence shown here is derived from an EMBL/GenBank/DDBJ whole genome shotgun (WGS) entry which is preliminary data.</text>
</comment>
<sequence>MRLTHTNTFAHLTAWDNVISSLVVALAAFVLSPQPIAHAKTDTDAMASIKGGTYRPLYLSEDSPMVTVGNFHIDKTPVTNQQFAKFVANNPKWQKQNIAKLFAEPDYLAHWQKTRQGYYPNPADVDKPVVNVSWYAANAYCKAQGKRLPKIAEWEYVAQASTTRINGSQEKGYNQTILDWYTKSATMPLKRVAQSPANYWGVYDMHGLIWEWTQDFNSNLVSGESRADSTLNQTMFCGSGAAGASDPSDYAAFMRYGFRSSLQSQFALKSLGFRCAKD</sequence>
<dbReference type="SUPFAM" id="SSF56436">
    <property type="entry name" value="C-type lectin-like"/>
    <property type="match status" value="1"/>
</dbReference>
<dbReference type="RefSeq" id="WP_064610047.1">
    <property type="nucleotide sequence ID" value="NZ_LXHB01000021.1"/>
</dbReference>
<keyword evidence="3" id="KW-1185">Reference proteome</keyword>
<name>A0A198UN98_MORCA</name>
<dbReference type="InterPro" id="IPR042095">
    <property type="entry name" value="SUMF_sf"/>
</dbReference>
<proteinExistence type="predicted"/>
<gene>
    <name evidence="2" type="ORF">AO384_0450</name>
</gene>
<protein>
    <submittedName>
        <fullName evidence="2">Putative signal peptide protein</fullName>
    </submittedName>
</protein>
<dbReference type="PATRIC" id="fig|480.237.peg.606"/>
<dbReference type="AlphaFoldDB" id="A0A198UN98"/>
<evidence type="ECO:0000313" key="2">
    <source>
        <dbReference type="EMBL" id="OAU97764.1"/>
    </source>
</evidence>
<organism evidence="2 3">
    <name type="scientific">Moraxella catarrhalis</name>
    <name type="common">Branhamella catarrhalis</name>
    <dbReference type="NCBI Taxonomy" id="480"/>
    <lineage>
        <taxon>Bacteria</taxon>
        <taxon>Pseudomonadati</taxon>
        <taxon>Pseudomonadota</taxon>
        <taxon>Gammaproteobacteria</taxon>
        <taxon>Moraxellales</taxon>
        <taxon>Moraxellaceae</taxon>
        <taxon>Moraxella</taxon>
    </lineage>
</organism>
<dbReference type="OrthoDB" id="9768004at2"/>
<dbReference type="eggNOG" id="COG1262">
    <property type="taxonomic scope" value="Bacteria"/>
</dbReference>